<dbReference type="InterPro" id="IPR012640">
    <property type="entry name" value="Membr_lipoprot_lipid_attach_CS"/>
</dbReference>
<dbReference type="AlphaFoldDB" id="A0A5D0REU3"/>
<feature type="chain" id="PRO_5022807696" description="Type IV secretion system putative lipoprotein virB7" evidence="3">
    <location>
        <begin position="21"/>
        <end position="123"/>
    </location>
</feature>
<evidence type="ECO:0000256" key="1">
    <source>
        <dbReference type="ARBA" id="ARBA00017922"/>
    </source>
</evidence>
<organism evidence="4 5">
    <name type="scientific">Bizionia myxarmorum</name>
    <dbReference type="NCBI Taxonomy" id="291186"/>
    <lineage>
        <taxon>Bacteria</taxon>
        <taxon>Pseudomonadati</taxon>
        <taxon>Bacteroidota</taxon>
        <taxon>Flavobacteriia</taxon>
        <taxon>Flavobacteriales</taxon>
        <taxon>Flavobacteriaceae</taxon>
        <taxon>Bizionia</taxon>
    </lineage>
</organism>
<feature type="signal peptide" evidence="3">
    <location>
        <begin position="1"/>
        <end position="20"/>
    </location>
</feature>
<dbReference type="Pfam" id="PF08139">
    <property type="entry name" value="LPAM_1"/>
    <property type="match status" value="1"/>
</dbReference>
<evidence type="ECO:0000313" key="4">
    <source>
        <dbReference type="EMBL" id="TYB79451.1"/>
    </source>
</evidence>
<gene>
    <name evidence="4" type="ORF">ES674_06725</name>
</gene>
<proteinExistence type="predicted"/>
<dbReference type="RefSeq" id="WP_148403183.1">
    <property type="nucleotide sequence ID" value="NZ_VSKK01000001.1"/>
</dbReference>
<evidence type="ECO:0000313" key="5">
    <source>
        <dbReference type="Proteomes" id="UP000323720"/>
    </source>
</evidence>
<name>A0A5D0REU3_9FLAO</name>
<dbReference type="EMBL" id="VSKK01000001">
    <property type="protein sequence ID" value="TYB79451.1"/>
    <property type="molecule type" value="Genomic_DNA"/>
</dbReference>
<evidence type="ECO:0000256" key="3">
    <source>
        <dbReference type="SAM" id="SignalP"/>
    </source>
</evidence>
<reference evidence="4 5" key="1">
    <citation type="submission" date="2019-08" db="EMBL/GenBank/DDBJ databases">
        <title>Genomes of Antarctic Bizionia species.</title>
        <authorList>
            <person name="Bowman J.P."/>
        </authorList>
    </citation>
    <scope>NUCLEOTIDE SEQUENCE [LARGE SCALE GENOMIC DNA]</scope>
    <source>
        <strain evidence="4 5">ADA-4</strain>
    </source>
</reference>
<dbReference type="Proteomes" id="UP000323720">
    <property type="component" value="Unassembled WGS sequence"/>
</dbReference>
<accession>A0A5D0REU3</accession>
<dbReference type="PROSITE" id="PS51257">
    <property type="entry name" value="PROKAR_LIPOPROTEIN"/>
    <property type="match status" value="1"/>
</dbReference>
<sequence length="123" mass="14228">MRKINLLLLVLLLVVTSCSNEEQDFIVGKESKNLEDITHVKLYDLVDNQENLVSTDYLKQKWAAEFNEDFTLNKIHFTSFEVLKSLNVETRESIFFLKVTSSDKTVEHGVFLRKIGANKYAIN</sequence>
<keyword evidence="5" id="KW-1185">Reference proteome</keyword>
<evidence type="ECO:0000256" key="2">
    <source>
        <dbReference type="ARBA" id="ARBA00022729"/>
    </source>
</evidence>
<comment type="caution">
    <text evidence="4">The sequence shown here is derived from an EMBL/GenBank/DDBJ whole genome shotgun (WGS) entry which is preliminary data.</text>
</comment>
<keyword evidence="2 3" id="KW-0732">Signal</keyword>
<protein>
    <recommendedName>
        <fullName evidence="1">Type IV secretion system putative lipoprotein virB7</fullName>
    </recommendedName>
</protein>